<organism evidence="1 2">
    <name type="scientific">Dyadobacter sandarakinus</name>
    <dbReference type="NCBI Taxonomy" id="2747268"/>
    <lineage>
        <taxon>Bacteria</taxon>
        <taxon>Pseudomonadati</taxon>
        <taxon>Bacteroidota</taxon>
        <taxon>Cytophagia</taxon>
        <taxon>Cytophagales</taxon>
        <taxon>Spirosomataceae</taxon>
        <taxon>Dyadobacter</taxon>
    </lineage>
</organism>
<dbReference type="InterPro" id="IPR050583">
    <property type="entry name" value="Mycobacterial_A85_antigen"/>
</dbReference>
<evidence type="ECO:0000313" key="1">
    <source>
        <dbReference type="EMBL" id="QRR01906.1"/>
    </source>
</evidence>
<dbReference type="EMBL" id="CP056775">
    <property type="protein sequence ID" value="QRR01906.1"/>
    <property type="molecule type" value="Genomic_DNA"/>
</dbReference>
<name>A0ABX7I721_9BACT</name>
<reference evidence="1 2" key="1">
    <citation type="submission" date="2020-06" db="EMBL/GenBank/DDBJ databases">
        <title>Dyadobacter sandarakinus sp. nov., isolated from the soil of the Arctic Yellow River Station.</title>
        <authorList>
            <person name="Zhang Y."/>
            <person name="Peng F."/>
        </authorList>
    </citation>
    <scope>NUCLEOTIDE SEQUENCE [LARGE SCALE GENOMIC DNA]</scope>
    <source>
        <strain evidence="1 2">Q3-56</strain>
    </source>
</reference>
<dbReference type="SUPFAM" id="SSF49452">
    <property type="entry name" value="Starch-binding domain-like"/>
    <property type="match status" value="1"/>
</dbReference>
<dbReference type="Gene3D" id="3.40.50.1820">
    <property type="entry name" value="alpha/beta hydrolase"/>
    <property type="match status" value="1"/>
</dbReference>
<sequence>MIQVEIAVLTIELTTPSYDKRPVYITGNFCKWLPDLEAYRMTQVSPGEYVFRFPEDAELPFPLEYKYTRGGWDQVELDEHGQPYANRVIYQPHDTVKNHVTRWQIDFTKKQDLSPIIEVLSETFEIPQLNKKRRVHVLLPHDYYECPDKHYPVLYMTDAQNLFGEGDGFGNWKIDRSLTNLAREDKAGVIIVAIDHGDEDRIREFSPYDNPRLGKGLGSRFLRFLTETLKPHVDLQYRTRPDRLNTGLGGSSAGGLLSIYAALMFPQVFGRLMIFSPSLWISQKVYFDAIHFFEPFETRIYMYAGGKEGPNMLPNFEQLQQTLKNQGFGYSRVKIHTSIDPAGEHTEEQWQKEFPKALKWLYFEG</sequence>
<dbReference type="InterPro" id="IPR013784">
    <property type="entry name" value="Carb-bd-like_fold"/>
</dbReference>
<dbReference type="InterPro" id="IPR029058">
    <property type="entry name" value="AB_hydrolase_fold"/>
</dbReference>
<dbReference type="InterPro" id="IPR000801">
    <property type="entry name" value="Esterase-like"/>
</dbReference>
<dbReference type="Pfam" id="PF00756">
    <property type="entry name" value="Esterase"/>
    <property type="match status" value="1"/>
</dbReference>
<evidence type="ECO:0000313" key="2">
    <source>
        <dbReference type="Proteomes" id="UP000612680"/>
    </source>
</evidence>
<dbReference type="Proteomes" id="UP000612680">
    <property type="component" value="Chromosome"/>
</dbReference>
<dbReference type="SUPFAM" id="SSF53474">
    <property type="entry name" value="alpha/beta-Hydrolases"/>
    <property type="match status" value="1"/>
</dbReference>
<gene>
    <name evidence="1" type="ORF">HWI92_13815</name>
</gene>
<protein>
    <submittedName>
        <fullName evidence="1">Carbohydrate esterase</fullName>
    </submittedName>
</protein>
<dbReference type="RefSeq" id="WP_204656063.1">
    <property type="nucleotide sequence ID" value="NZ_CP056775.1"/>
</dbReference>
<keyword evidence="2" id="KW-1185">Reference proteome</keyword>
<dbReference type="PANTHER" id="PTHR48098:SF6">
    <property type="entry name" value="FERRI-BACILLIBACTIN ESTERASE BESA"/>
    <property type="match status" value="1"/>
</dbReference>
<dbReference type="PANTHER" id="PTHR48098">
    <property type="entry name" value="ENTEROCHELIN ESTERASE-RELATED"/>
    <property type="match status" value="1"/>
</dbReference>
<proteinExistence type="predicted"/>
<accession>A0ABX7I721</accession>